<dbReference type="AlphaFoldDB" id="A0A0W0CGH3"/>
<dbReference type="InterPro" id="IPR036770">
    <property type="entry name" value="Ankyrin_rpt-contain_sf"/>
</dbReference>
<evidence type="ECO:0000259" key="5">
    <source>
        <dbReference type="PROSITE" id="PS51382"/>
    </source>
</evidence>
<dbReference type="PRINTS" id="PR01415">
    <property type="entry name" value="ANKYRIN"/>
</dbReference>
<dbReference type="PROSITE" id="PS51704">
    <property type="entry name" value="GP_PDE"/>
    <property type="match status" value="1"/>
</dbReference>
<dbReference type="InterPro" id="IPR004331">
    <property type="entry name" value="SPX_dom"/>
</dbReference>
<feature type="domain" description="SPX" evidence="5">
    <location>
        <begin position="1"/>
        <end position="173"/>
    </location>
</feature>
<dbReference type="InterPro" id="IPR002110">
    <property type="entry name" value="Ankyrin_rpt"/>
</dbReference>
<evidence type="ECO:0000256" key="2">
    <source>
        <dbReference type="ARBA" id="ARBA00023043"/>
    </source>
</evidence>
<evidence type="ECO:0000313" key="9">
    <source>
        <dbReference type="Proteomes" id="UP000054886"/>
    </source>
</evidence>
<dbReference type="GO" id="GO:0006629">
    <property type="term" value="P:lipid metabolic process"/>
    <property type="evidence" value="ECO:0007669"/>
    <property type="project" value="InterPro"/>
</dbReference>
<dbReference type="VEuPathDB" id="FungiDB:B1J91_L06622g"/>
<dbReference type="EMBL" id="LLZZ01000152">
    <property type="protein sequence ID" value="KTA98722.1"/>
    <property type="molecule type" value="Genomic_DNA"/>
</dbReference>
<proteinExistence type="predicted"/>
<sequence>MKFGKYLEARQVELAEYNTHFIDYKALKKLMKQLATVPMINDDDLNASKNLINVDIDFNEASVYRSLQANKASFFFKLERELEKVNLYYVDKESELKVKLDVIVSKMNDYRSSGRLNSKQAVVYKNISAVIKKFLKDVRNLEQYVELNRTGFAKVLKKWDKRSHSNEKEFYLATVVSVQPIFTRTEVARLSDEALNLLVDLNDLVEYSVGNGVNSPSTALGPGSSSNAVAISMDGGKNNSNNTKARRSSSSTGSEKGFFKVLGFSSTDLDLEIEYWIQDIINISTLKDDQRRLATISNFVPTKVLPRLEELLQNNEQKEQIEKECITKLFSLLIDSNLVDECLSVVYLACEQYIDFNHIDEDAEIFSNVNLFHEACACSTAPRSFLLYEALKFKNITSADLKNLMNMKDIHGRIPLHHAAEQGKTEFVELILESNLVDMLDIPDQDRKTPLILALESNDIKAVKLLLQHGSNAYPNAQDKVLDPLSVACKKGNFEAVKLILDFLGDKIEGPSLDKMELLHIVSKNSNSSALAELLISKGANVNYGDKFLGRTPLFYAVMNGKDNIVSLLLRCNASIDVMDDEGYTPLFYTIWESDVKVLNAMLPSIKSIKQKKIHSDLLQPKKLTLPNNDLLDLDSSSINDLTDSFENIPAFSLPPPIIPLRKYGHNFLEDKIYVKVIFKAGTESITLENDNDSLINAPGRIMLSSGSSDIIPRNVLFPVGGTSVTAVDDDLDEEGEIIFYPDTLENFSIQFDVFPTTGNRLIARTVTPPSFLLSSSMNGTNSLKIPLVDLKLSVIGTLSVEYQVIQPFSGTSLKVTECEPYWKSTNEEKEPQNSEPSKIDNGYITETSLCGSFETIKIYYLNDGRLVASKEMFVTVNGAKILLMDLTTEQLQAILQSSLFIDNEMINTSNDLKILLCKGVFDFKTLLDLIPSSIKLNIQICFPTAEEIVSIPVRPSPLIAVDKLINNLLEMIFSNERYLKSTTNHSRSLVFSSCCWEVCATLNWKQPIFPVFLKFDNLVSYVDPESSTECYKYDTAHHILDLVQNQEEYKKLIKKIDIFGMVKFAIKSHLLGLILPEKLLHICDTVVDSIRKKGLLVISFSDSPINEAEKELNANGVSDEDEIIFLKSGDDKNLML</sequence>
<keyword evidence="1" id="KW-0677">Repeat</keyword>
<accession>A0A0W0CGH3</accession>
<dbReference type="PROSITE" id="PS51382">
    <property type="entry name" value="SPX"/>
    <property type="match status" value="1"/>
</dbReference>
<dbReference type="PANTHER" id="PTHR24198:SF165">
    <property type="entry name" value="ANKYRIN REPEAT-CONTAINING PROTEIN-RELATED"/>
    <property type="match status" value="1"/>
</dbReference>
<evidence type="ECO:0000313" key="8">
    <source>
        <dbReference type="EMBL" id="KTA98722.1"/>
    </source>
</evidence>
<evidence type="ECO:0000256" key="3">
    <source>
        <dbReference type="PROSITE-ProRule" id="PRU00023"/>
    </source>
</evidence>
<dbReference type="Gene3D" id="1.25.40.20">
    <property type="entry name" value="Ankyrin repeat-containing domain"/>
    <property type="match status" value="2"/>
</dbReference>
<dbReference type="Pfam" id="PF25329">
    <property type="entry name" value="C2_GDE1"/>
    <property type="match status" value="1"/>
</dbReference>
<gene>
    <name evidence="8" type="ORF">AO440_005105</name>
    <name evidence="7" type="ORF">AO440_005549</name>
</gene>
<dbReference type="CDD" id="cd08578">
    <property type="entry name" value="GDPD_NUC-2_fungi"/>
    <property type="match status" value="1"/>
</dbReference>
<dbReference type="Pfam" id="PF12796">
    <property type="entry name" value="Ank_2"/>
    <property type="match status" value="2"/>
</dbReference>
<feature type="repeat" description="ANK" evidence="3">
    <location>
        <begin position="411"/>
        <end position="435"/>
    </location>
</feature>
<dbReference type="Proteomes" id="UP000054886">
    <property type="component" value="Unassembled WGS sequence"/>
</dbReference>
<organism evidence="8 9">
    <name type="scientific">Candida glabrata</name>
    <name type="common">Yeast</name>
    <name type="synonym">Torulopsis glabrata</name>
    <dbReference type="NCBI Taxonomy" id="5478"/>
    <lineage>
        <taxon>Eukaryota</taxon>
        <taxon>Fungi</taxon>
        <taxon>Dikarya</taxon>
        <taxon>Ascomycota</taxon>
        <taxon>Saccharomycotina</taxon>
        <taxon>Saccharomycetes</taxon>
        <taxon>Saccharomycetales</taxon>
        <taxon>Saccharomycetaceae</taxon>
        <taxon>Nakaseomyces</taxon>
    </lineage>
</organism>
<feature type="repeat" description="ANK" evidence="3">
    <location>
        <begin position="549"/>
        <end position="581"/>
    </location>
</feature>
<dbReference type="Pfam" id="PF03105">
    <property type="entry name" value="SPX"/>
    <property type="match status" value="1"/>
</dbReference>
<dbReference type="OrthoDB" id="1577640at2759"/>
<feature type="repeat" description="ANK" evidence="3">
    <location>
        <begin position="514"/>
        <end position="547"/>
    </location>
</feature>
<keyword evidence="2 3" id="KW-0040">ANK repeat</keyword>
<dbReference type="PANTHER" id="PTHR24198">
    <property type="entry name" value="ANKYRIN REPEAT AND PROTEIN KINASE DOMAIN-CONTAINING PROTEIN"/>
    <property type="match status" value="1"/>
</dbReference>
<dbReference type="GO" id="GO:0008081">
    <property type="term" value="F:phosphoric diester hydrolase activity"/>
    <property type="evidence" value="ECO:0007669"/>
    <property type="project" value="InterPro"/>
</dbReference>
<reference evidence="8 9" key="1">
    <citation type="submission" date="2015-10" db="EMBL/GenBank/DDBJ databases">
        <title>Draft genomes sequences of Candida glabrata isolates 1A, 1B, 2A, 2B, 3A and 3B.</title>
        <authorList>
            <person name="Haavelsrud O.E."/>
            <person name="Gaustad P."/>
        </authorList>
    </citation>
    <scope>NUCLEOTIDE SEQUENCE [LARGE SCALE GENOMIC DNA]</scope>
    <source>
        <strain evidence="8">910700640</strain>
    </source>
</reference>
<feature type="repeat" description="ANK" evidence="3">
    <location>
        <begin position="446"/>
        <end position="472"/>
    </location>
</feature>
<comment type="caution">
    <text evidence="8">The sequence shown here is derived from an EMBL/GenBank/DDBJ whole genome shotgun (WGS) entry which is preliminary data.</text>
</comment>
<protein>
    <submittedName>
        <fullName evidence="8">Phosphate system positive regulatory protein PHO81</fullName>
    </submittedName>
</protein>
<feature type="domain" description="GP-PDE" evidence="6">
    <location>
        <begin position="816"/>
        <end position="1137"/>
    </location>
</feature>
<dbReference type="PROSITE" id="PS50088">
    <property type="entry name" value="ANK_REPEAT"/>
    <property type="match status" value="4"/>
</dbReference>
<dbReference type="VEuPathDB" id="FungiDB:GW608_L08613"/>
<name>A0A0W0CGH3_CANGB</name>
<dbReference type="PROSITE" id="PS50297">
    <property type="entry name" value="ANK_REP_REGION"/>
    <property type="match status" value="3"/>
</dbReference>
<evidence type="ECO:0000256" key="1">
    <source>
        <dbReference type="ARBA" id="ARBA00022737"/>
    </source>
</evidence>
<dbReference type="InterPro" id="IPR030395">
    <property type="entry name" value="GP_PDE_dom"/>
</dbReference>
<dbReference type="GO" id="GO:0005634">
    <property type="term" value="C:nucleus"/>
    <property type="evidence" value="ECO:0007669"/>
    <property type="project" value="EnsemblFungi"/>
</dbReference>
<dbReference type="GO" id="GO:0000425">
    <property type="term" value="P:pexophagy"/>
    <property type="evidence" value="ECO:0007669"/>
    <property type="project" value="EnsemblFungi"/>
</dbReference>
<dbReference type="EMBL" id="LLZZ01000186">
    <property type="protein sequence ID" value="KTA95199.1"/>
    <property type="molecule type" value="Genomic_DNA"/>
</dbReference>
<dbReference type="GO" id="GO:0006796">
    <property type="term" value="P:phosphate-containing compound metabolic process"/>
    <property type="evidence" value="ECO:0007669"/>
    <property type="project" value="EnsemblFungi"/>
</dbReference>
<evidence type="ECO:0000259" key="6">
    <source>
        <dbReference type="PROSITE" id="PS51704"/>
    </source>
</evidence>
<dbReference type="SUPFAM" id="SSF48403">
    <property type="entry name" value="Ankyrin repeat"/>
    <property type="match status" value="1"/>
</dbReference>
<dbReference type="CDD" id="cd14483">
    <property type="entry name" value="SPX_PHO81_NUC-2_like"/>
    <property type="match status" value="1"/>
</dbReference>
<dbReference type="OMA" id="LCTALNW"/>
<dbReference type="VEuPathDB" id="FungiDB:CAGL0L06622g"/>
<evidence type="ECO:0000313" key="7">
    <source>
        <dbReference type="EMBL" id="KTA95199.1"/>
    </source>
</evidence>
<dbReference type="VEuPathDB" id="FungiDB:GVI51_L06501"/>
<dbReference type="SMART" id="SM00248">
    <property type="entry name" value="ANK"/>
    <property type="match status" value="6"/>
</dbReference>
<dbReference type="InterPro" id="IPR057506">
    <property type="entry name" value="C2_GPCPD1"/>
</dbReference>
<dbReference type="GO" id="GO:0004861">
    <property type="term" value="F:cyclin-dependent protein serine/threonine kinase inhibitor activity"/>
    <property type="evidence" value="ECO:0007669"/>
    <property type="project" value="EnsemblFungi"/>
</dbReference>
<dbReference type="GO" id="GO:0016036">
    <property type="term" value="P:cellular response to phosphate starvation"/>
    <property type="evidence" value="ECO:0007669"/>
    <property type="project" value="EnsemblFungi"/>
</dbReference>
<evidence type="ECO:0000256" key="4">
    <source>
        <dbReference type="SAM" id="MobiDB-lite"/>
    </source>
</evidence>
<dbReference type="VEuPathDB" id="FungiDB:GWK60_L08591"/>
<feature type="compositionally biased region" description="Polar residues" evidence="4">
    <location>
        <begin position="237"/>
        <end position="254"/>
    </location>
</feature>
<feature type="region of interest" description="Disordered" evidence="4">
    <location>
        <begin position="232"/>
        <end position="255"/>
    </location>
</feature>